<dbReference type="AlphaFoldDB" id="A0A658R3D4"/>
<evidence type="ECO:0000313" key="2">
    <source>
        <dbReference type="EMBL" id="SAL44151.1"/>
    </source>
</evidence>
<dbReference type="OrthoDB" id="5918037at2"/>
<evidence type="ECO:0000259" key="1">
    <source>
        <dbReference type="Pfam" id="PF09722"/>
    </source>
</evidence>
<accession>A0A658R3D4</accession>
<dbReference type="EMBL" id="FCNV02000012">
    <property type="protein sequence ID" value="SAL44151.1"/>
    <property type="molecule type" value="Genomic_DNA"/>
</dbReference>
<name>A0A658R3D4_9BURK</name>
<keyword evidence="3" id="KW-1185">Reference proteome</keyword>
<proteinExistence type="predicted"/>
<gene>
    <name evidence="2" type="ORF">AWB72_04658</name>
</gene>
<evidence type="ECO:0000313" key="3">
    <source>
        <dbReference type="Proteomes" id="UP000198263"/>
    </source>
</evidence>
<organism evidence="2 3">
    <name type="scientific">Caballeronia concitans</name>
    <dbReference type="NCBI Taxonomy" id="1777133"/>
    <lineage>
        <taxon>Bacteria</taxon>
        <taxon>Pseudomonadati</taxon>
        <taxon>Pseudomonadota</taxon>
        <taxon>Betaproteobacteria</taxon>
        <taxon>Burkholderiales</taxon>
        <taxon>Burkholderiaceae</taxon>
        <taxon>Caballeronia</taxon>
    </lineage>
</organism>
<dbReference type="InterPro" id="IPR024467">
    <property type="entry name" value="Xre/MbcA/ParS-like_toxin-bd"/>
</dbReference>
<feature type="domain" description="Antitoxin Xre/MbcA/ParS-like toxin-binding" evidence="1">
    <location>
        <begin position="13"/>
        <end position="61"/>
    </location>
</feature>
<dbReference type="Pfam" id="PF09722">
    <property type="entry name" value="Xre_MbcA_ParS_C"/>
    <property type="match status" value="1"/>
</dbReference>
<reference evidence="2 3" key="1">
    <citation type="submission" date="2016-01" db="EMBL/GenBank/DDBJ databases">
        <authorList>
            <person name="Peeters C."/>
        </authorList>
    </citation>
    <scope>NUCLEOTIDE SEQUENCE [LARGE SCALE GENOMIC DNA]</scope>
    <source>
        <strain evidence="2">LMG 29315</strain>
    </source>
</reference>
<comment type="caution">
    <text evidence="2">The sequence shown here is derived from an EMBL/GenBank/DDBJ whole genome shotgun (WGS) entry which is preliminary data.</text>
</comment>
<sequence>MMDVLVLSTITEQAISVLGSVQAAQDWLAAPAIALDGRRPLDMLYDPSGMRAVMTLLLRMDFCVYA</sequence>
<dbReference type="Proteomes" id="UP000198263">
    <property type="component" value="Unassembled WGS sequence"/>
</dbReference>
<protein>
    <recommendedName>
        <fullName evidence="1">Antitoxin Xre/MbcA/ParS-like toxin-binding domain-containing protein</fullName>
    </recommendedName>
</protein>